<feature type="non-terminal residue" evidence="5">
    <location>
        <position position="247"/>
    </location>
</feature>
<dbReference type="AlphaFoldDB" id="X1GC06"/>
<dbReference type="GO" id="GO:0005829">
    <property type="term" value="C:cytosol"/>
    <property type="evidence" value="ECO:0007669"/>
    <property type="project" value="TreeGrafter"/>
</dbReference>
<dbReference type="CDD" id="cd00075">
    <property type="entry name" value="HATPase"/>
    <property type="match status" value="1"/>
</dbReference>
<dbReference type="PROSITE" id="PS50109">
    <property type="entry name" value="HIS_KIN"/>
    <property type="match status" value="1"/>
</dbReference>
<evidence type="ECO:0000256" key="3">
    <source>
        <dbReference type="ARBA" id="ARBA00022840"/>
    </source>
</evidence>
<accession>X1GC06</accession>
<gene>
    <name evidence="5" type="ORF">S03H2_32369</name>
</gene>
<dbReference type="SUPFAM" id="SSF55874">
    <property type="entry name" value="ATPase domain of HSP90 chaperone/DNA topoisomerase II/histidine kinase"/>
    <property type="match status" value="1"/>
</dbReference>
<evidence type="ECO:0000256" key="1">
    <source>
        <dbReference type="ARBA" id="ARBA00022598"/>
    </source>
</evidence>
<dbReference type="EMBL" id="BARU01019668">
    <property type="protein sequence ID" value="GAH55421.1"/>
    <property type="molecule type" value="Genomic_DNA"/>
</dbReference>
<evidence type="ECO:0000256" key="2">
    <source>
        <dbReference type="ARBA" id="ARBA00022741"/>
    </source>
</evidence>
<reference evidence="5" key="1">
    <citation type="journal article" date="2014" name="Front. Microbiol.">
        <title>High frequency of phylogenetically diverse reductive dehalogenase-homologous genes in deep subseafloor sedimentary metagenomes.</title>
        <authorList>
            <person name="Kawai M."/>
            <person name="Futagami T."/>
            <person name="Toyoda A."/>
            <person name="Takaki Y."/>
            <person name="Nishi S."/>
            <person name="Hori S."/>
            <person name="Arai W."/>
            <person name="Tsubouchi T."/>
            <person name="Morono Y."/>
            <person name="Uchiyama I."/>
            <person name="Ito T."/>
            <person name="Fujiyama A."/>
            <person name="Inagaki F."/>
            <person name="Takami H."/>
        </authorList>
    </citation>
    <scope>NUCLEOTIDE SEQUENCE</scope>
    <source>
        <strain evidence="5">Expedition CK06-06</strain>
    </source>
</reference>
<evidence type="ECO:0000313" key="5">
    <source>
        <dbReference type="EMBL" id="GAH55421.1"/>
    </source>
</evidence>
<sequence length="247" mass="28359">MKVYNSLTFKKEEFKPIEPGKVKMYVCGVTVYGSPHLGHAKSAVAFDLIHRYLKFKGYKVNIVKNYTDIDDKIIKSSKERNIDFRTLSNQHIAEYEEIMEMLNVEQDTRNPRATEVIDFIINFIKELISKGHAYEKNGSVYFSVKSFPGYSSILQKSKDEGKESEEQDYIVDQDTAFGEDKLDSRDFALWKRMKEDLPSIFERFFRSEQVSDIPGTGLGLSIAKELLKLHGGEVWAQSDYGKGSTFS</sequence>
<keyword evidence="3" id="KW-0067">ATP-binding</keyword>
<comment type="caution">
    <text evidence="5">The sequence shown here is derived from an EMBL/GenBank/DDBJ whole genome shotgun (WGS) entry which is preliminary data.</text>
</comment>
<dbReference type="InterPro" id="IPR032678">
    <property type="entry name" value="tRNA-synt_1_cat_dom"/>
</dbReference>
<dbReference type="PANTHER" id="PTHR10890:SF3">
    <property type="entry name" value="CYSTEINE--TRNA LIGASE, CYTOPLASMIC"/>
    <property type="match status" value="1"/>
</dbReference>
<feature type="domain" description="Histidine kinase" evidence="4">
    <location>
        <begin position="194"/>
        <end position="247"/>
    </location>
</feature>
<dbReference type="Gene3D" id="3.40.50.620">
    <property type="entry name" value="HUPs"/>
    <property type="match status" value="1"/>
</dbReference>
<dbReference type="InterPro" id="IPR024909">
    <property type="entry name" value="Cys-tRNA/MSH_ligase"/>
</dbReference>
<dbReference type="PRINTS" id="PR00344">
    <property type="entry name" value="BCTRLSENSOR"/>
</dbReference>
<dbReference type="GO" id="GO:0005524">
    <property type="term" value="F:ATP binding"/>
    <property type="evidence" value="ECO:0007669"/>
    <property type="project" value="UniProtKB-KW"/>
</dbReference>
<dbReference type="InterPro" id="IPR036890">
    <property type="entry name" value="HATPase_C_sf"/>
</dbReference>
<protein>
    <recommendedName>
        <fullName evidence="4">Histidine kinase domain-containing protein</fullName>
    </recommendedName>
</protein>
<dbReference type="Pfam" id="PF01406">
    <property type="entry name" value="tRNA-synt_1e"/>
    <property type="match status" value="1"/>
</dbReference>
<dbReference type="GO" id="GO:0004817">
    <property type="term" value="F:cysteine-tRNA ligase activity"/>
    <property type="evidence" value="ECO:0007669"/>
    <property type="project" value="TreeGrafter"/>
</dbReference>
<dbReference type="InterPro" id="IPR014729">
    <property type="entry name" value="Rossmann-like_a/b/a_fold"/>
</dbReference>
<proteinExistence type="predicted"/>
<evidence type="ECO:0000259" key="4">
    <source>
        <dbReference type="PROSITE" id="PS50109"/>
    </source>
</evidence>
<dbReference type="InterPro" id="IPR004358">
    <property type="entry name" value="Sig_transdc_His_kin-like_C"/>
</dbReference>
<keyword evidence="1" id="KW-0436">Ligase</keyword>
<dbReference type="PANTHER" id="PTHR10890">
    <property type="entry name" value="CYSTEINYL-TRNA SYNTHETASE"/>
    <property type="match status" value="1"/>
</dbReference>
<dbReference type="GO" id="GO:0006423">
    <property type="term" value="P:cysteinyl-tRNA aminoacylation"/>
    <property type="evidence" value="ECO:0007669"/>
    <property type="project" value="TreeGrafter"/>
</dbReference>
<name>X1GC06_9ZZZZ</name>
<dbReference type="SUPFAM" id="SSF52374">
    <property type="entry name" value="Nucleotidylyl transferase"/>
    <property type="match status" value="1"/>
</dbReference>
<keyword evidence="2" id="KW-0547">Nucleotide-binding</keyword>
<organism evidence="5">
    <name type="scientific">marine sediment metagenome</name>
    <dbReference type="NCBI Taxonomy" id="412755"/>
    <lineage>
        <taxon>unclassified sequences</taxon>
        <taxon>metagenomes</taxon>
        <taxon>ecological metagenomes</taxon>
    </lineage>
</organism>
<dbReference type="GO" id="GO:0016772">
    <property type="term" value="F:transferase activity, transferring phosphorus-containing groups"/>
    <property type="evidence" value="ECO:0007669"/>
    <property type="project" value="InterPro"/>
</dbReference>
<dbReference type="InterPro" id="IPR005467">
    <property type="entry name" value="His_kinase_dom"/>
</dbReference>